<feature type="non-terminal residue" evidence="4">
    <location>
        <position position="1"/>
    </location>
</feature>
<dbReference type="AlphaFoldDB" id="A0A3N4KMR1"/>
<dbReference type="GO" id="GO:0005829">
    <property type="term" value="C:cytosol"/>
    <property type="evidence" value="ECO:0007669"/>
    <property type="project" value="TreeGrafter"/>
</dbReference>
<dbReference type="OrthoDB" id="426293at2759"/>
<dbReference type="PRINTS" id="PR01415">
    <property type="entry name" value="ANKYRIN"/>
</dbReference>
<dbReference type="Pfam" id="PF13857">
    <property type="entry name" value="Ank_5"/>
    <property type="match status" value="1"/>
</dbReference>
<dbReference type="PROSITE" id="PS50297">
    <property type="entry name" value="ANK_REP_REGION"/>
    <property type="match status" value="4"/>
</dbReference>
<dbReference type="InterPro" id="IPR036770">
    <property type="entry name" value="Ankyrin_rpt-contain_sf"/>
</dbReference>
<feature type="repeat" description="ANK" evidence="3">
    <location>
        <begin position="90"/>
        <end position="122"/>
    </location>
</feature>
<dbReference type="GO" id="GO:0051059">
    <property type="term" value="F:NF-kappaB binding"/>
    <property type="evidence" value="ECO:0007669"/>
    <property type="project" value="TreeGrafter"/>
</dbReference>
<feature type="repeat" description="ANK" evidence="3">
    <location>
        <begin position="197"/>
        <end position="229"/>
    </location>
</feature>
<proteinExistence type="predicted"/>
<dbReference type="PANTHER" id="PTHR46680">
    <property type="entry name" value="NF-KAPPA-B INHIBITOR ALPHA"/>
    <property type="match status" value="1"/>
</dbReference>
<dbReference type="SUPFAM" id="SSF48403">
    <property type="entry name" value="Ankyrin repeat"/>
    <property type="match status" value="1"/>
</dbReference>
<protein>
    <submittedName>
        <fullName evidence="4">Ankyrin</fullName>
    </submittedName>
</protein>
<feature type="non-terminal residue" evidence="4">
    <location>
        <position position="231"/>
    </location>
</feature>
<name>A0A3N4KMR1_9PEZI</name>
<evidence type="ECO:0000313" key="5">
    <source>
        <dbReference type="Proteomes" id="UP000277580"/>
    </source>
</evidence>
<sequence>ECTLWTIINAGADINLQDEWGKTPLHVAVEHKESIMIKVLMEAGVNALIADNEGGPRSGHVADTSINHLYRSVLRALIKAGADINVKDNTGKTPLHLAARHGEPVLCNLLLKLGVNVLNDNGMRARMWGLSSNAIHDAVLPMVNMICAAGANVNAVDYEGRTPLHLFALSGYISALYRCSVLTMIHAGADIDAKDMLGKTPLHLAVEKGEVGMIKLLMELGVNALITDDEG</sequence>
<dbReference type="Pfam" id="PF12796">
    <property type="entry name" value="Ank_2"/>
    <property type="match status" value="1"/>
</dbReference>
<keyword evidence="5" id="KW-1185">Reference proteome</keyword>
<dbReference type="InParanoid" id="A0A3N4KMR1"/>
<dbReference type="EMBL" id="ML119141">
    <property type="protein sequence ID" value="RPB10718.1"/>
    <property type="molecule type" value="Genomic_DNA"/>
</dbReference>
<dbReference type="STRING" id="1392247.A0A3N4KMR1"/>
<dbReference type="Proteomes" id="UP000277580">
    <property type="component" value="Unassembled WGS sequence"/>
</dbReference>
<evidence type="ECO:0000256" key="3">
    <source>
        <dbReference type="PROSITE-ProRule" id="PRU00023"/>
    </source>
</evidence>
<dbReference type="PANTHER" id="PTHR46680:SF3">
    <property type="entry name" value="NF-KAPPA-B INHIBITOR CACTUS"/>
    <property type="match status" value="1"/>
</dbReference>
<dbReference type="Pfam" id="PF13637">
    <property type="entry name" value="Ank_4"/>
    <property type="match status" value="1"/>
</dbReference>
<dbReference type="GO" id="GO:0071356">
    <property type="term" value="P:cellular response to tumor necrosis factor"/>
    <property type="evidence" value="ECO:0007669"/>
    <property type="project" value="TreeGrafter"/>
</dbReference>
<organism evidence="4 5">
    <name type="scientific">Morchella conica CCBAS932</name>
    <dbReference type="NCBI Taxonomy" id="1392247"/>
    <lineage>
        <taxon>Eukaryota</taxon>
        <taxon>Fungi</taxon>
        <taxon>Dikarya</taxon>
        <taxon>Ascomycota</taxon>
        <taxon>Pezizomycotina</taxon>
        <taxon>Pezizomycetes</taxon>
        <taxon>Pezizales</taxon>
        <taxon>Morchellaceae</taxon>
        <taxon>Morchella</taxon>
    </lineage>
</organism>
<feature type="repeat" description="ANK" evidence="3">
    <location>
        <begin position="159"/>
        <end position="196"/>
    </location>
</feature>
<dbReference type="Gene3D" id="1.25.40.20">
    <property type="entry name" value="Ankyrin repeat-containing domain"/>
    <property type="match status" value="3"/>
</dbReference>
<dbReference type="PROSITE" id="PS50088">
    <property type="entry name" value="ANK_REPEAT"/>
    <property type="match status" value="4"/>
</dbReference>
<feature type="repeat" description="ANK" evidence="3">
    <location>
        <begin position="20"/>
        <end position="52"/>
    </location>
</feature>
<keyword evidence="2 3" id="KW-0040">ANK repeat</keyword>
<keyword evidence="1" id="KW-0677">Repeat</keyword>
<dbReference type="InterPro" id="IPR002110">
    <property type="entry name" value="Ankyrin_rpt"/>
</dbReference>
<dbReference type="InterPro" id="IPR051070">
    <property type="entry name" value="NF-kappa-B_inhibitor"/>
</dbReference>
<evidence type="ECO:0000256" key="1">
    <source>
        <dbReference type="ARBA" id="ARBA00022737"/>
    </source>
</evidence>
<dbReference type="SMART" id="SM00248">
    <property type="entry name" value="ANK"/>
    <property type="match status" value="6"/>
</dbReference>
<evidence type="ECO:0000313" key="4">
    <source>
        <dbReference type="EMBL" id="RPB10718.1"/>
    </source>
</evidence>
<reference evidence="4 5" key="1">
    <citation type="journal article" date="2018" name="Nat. Ecol. Evol.">
        <title>Pezizomycetes genomes reveal the molecular basis of ectomycorrhizal truffle lifestyle.</title>
        <authorList>
            <person name="Murat C."/>
            <person name="Payen T."/>
            <person name="Noel B."/>
            <person name="Kuo A."/>
            <person name="Morin E."/>
            <person name="Chen J."/>
            <person name="Kohler A."/>
            <person name="Krizsan K."/>
            <person name="Balestrini R."/>
            <person name="Da Silva C."/>
            <person name="Montanini B."/>
            <person name="Hainaut M."/>
            <person name="Levati E."/>
            <person name="Barry K.W."/>
            <person name="Belfiori B."/>
            <person name="Cichocki N."/>
            <person name="Clum A."/>
            <person name="Dockter R.B."/>
            <person name="Fauchery L."/>
            <person name="Guy J."/>
            <person name="Iotti M."/>
            <person name="Le Tacon F."/>
            <person name="Lindquist E.A."/>
            <person name="Lipzen A."/>
            <person name="Malagnac F."/>
            <person name="Mello A."/>
            <person name="Molinier V."/>
            <person name="Miyauchi S."/>
            <person name="Poulain J."/>
            <person name="Riccioni C."/>
            <person name="Rubini A."/>
            <person name="Sitrit Y."/>
            <person name="Splivallo R."/>
            <person name="Traeger S."/>
            <person name="Wang M."/>
            <person name="Zifcakova L."/>
            <person name="Wipf D."/>
            <person name="Zambonelli A."/>
            <person name="Paolocci F."/>
            <person name="Nowrousian M."/>
            <person name="Ottonello S."/>
            <person name="Baldrian P."/>
            <person name="Spatafora J.W."/>
            <person name="Henrissat B."/>
            <person name="Nagy L.G."/>
            <person name="Aury J.M."/>
            <person name="Wincker P."/>
            <person name="Grigoriev I.V."/>
            <person name="Bonfante P."/>
            <person name="Martin F.M."/>
        </authorList>
    </citation>
    <scope>NUCLEOTIDE SEQUENCE [LARGE SCALE GENOMIC DNA]</scope>
    <source>
        <strain evidence="4 5">CCBAS932</strain>
    </source>
</reference>
<evidence type="ECO:0000256" key="2">
    <source>
        <dbReference type="ARBA" id="ARBA00023043"/>
    </source>
</evidence>
<gene>
    <name evidence="4" type="ORF">P167DRAFT_471562</name>
</gene>
<accession>A0A3N4KMR1</accession>